<keyword evidence="1" id="KW-1133">Transmembrane helix</keyword>
<dbReference type="EMBL" id="MU032351">
    <property type="protein sequence ID" value="KAF3761797.1"/>
    <property type="molecule type" value="Genomic_DNA"/>
</dbReference>
<accession>A0A9P4XV09</accession>
<evidence type="ECO:0000313" key="3">
    <source>
        <dbReference type="Proteomes" id="UP000803844"/>
    </source>
</evidence>
<proteinExistence type="predicted"/>
<feature type="transmembrane region" description="Helical" evidence="1">
    <location>
        <begin position="148"/>
        <end position="169"/>
    </location>
</feature>
<reference evidence="2" key="1">
    <citation type="journal article" date="2020" name="Phytopathology">
        <title>Genome sequence of the chestnut blight fungus Cryphonectria parasitica EP155: A fundamental resource for an archetypical invasive plant pathogen.</title>
        <authorList>
            <person name="Crouch J.A."/>
            <person name="Dawe A."/>
            <person name="Aerts A."/>
            <person name="Barry K."/>
            <person name="Churchill A.C.L."/>
            <person name="Grimwood J."/>
            <person name="Hillman B."/>
            <person name="Milgroom M.G."/>
            <person name="Pangilinan J."/>
            <person name="Smith M."/>
            <person name="Salamov A."/>
            <person name="Schmutz J."/>
            <person name="Yadav J."/>
            <person name="Grigoriev I.V."/>
            <person name="Nuss D."/>
        </authorList>
    </citation>
    <scope>NUCLEOTIDE SEQUENCE</scope>
    <source>
        <strain evidence="2">EP155</strain>
    </source>
</reference>
<evidence type="ECO:0000256" key="1">
    <source>
        <dbReference type="SAM" id="Phobius"/>
    </source>
</evidence>
<protein>
    <submittedName>
        <fullName evidence="2">Uncharacterized protein</fullName>
    </submittedName>
</protein>
<dbReference type="GeneID" id="63833202"/>
<feature type="non-terminal residue" evidence="2">
    <location>
        <position position="1"/>
    </location>
</feature>
<gene>
    <name evidence="2" type="ORF">M406DRAFT_238285</name>
</gene>
<dbReference type="AlphaFoldDB" id="A0A9P4XV09"/>
<dbReference type="Proteomes" id="UP000803844">
    <property type="component" value="Unassembled WGS sequence"/>
</dbReference>
<name>A0A9P4XV09_CRYP1</name>
<keyword evidence="3" id="KW-1185">Reference proteome</keyword>
<dbReference type="OrthoDB" id="4202871at2759"/>
<organism evidence="2 3">
    <name type="scientific">Cryphonectria parasitica (strain ATCC 38755 / EP155)</name>
    <dbReference type="NCBI Taxonomy" id="660469"/>
    <lineage>
        <taxon>Eukaryota</taxon>
        <taxon>Fungi</taxon>
        <taxon>Dikarya</taxon>
        <taxon>Ascomycota</taxon>
        <taxon>Pezizomycotina</taxon>
        <taxon>Sordariomycetes</taxon>
        <taxon>Sordariomycetidae</taxon>
        <taxon>Diaporthales</taxon>
        <taxon>Cryphonectriaceae</taxon>
        <taxon>Cryphonectria-Endothia species complex</taxon>
        <taxon>Cryphonectria</taxon>
    </lineage>
</organism>
<feature type="non-terminal residue" evidence="2">
    <location>
        <position position="501"/>
    </location>
</feature>
<keyword evidence="1" id="KW-0812">Transmembrane</keyword>
<comment type="caution">
    <text evidence="2">The sequence shown here is derived from an EMBL/GenBank/DDBJ whole genome shotgun (WGS) entry which is preliminary data.</text>
</comment>
<keyword evidence="1" id="KW-0472">Membrane</keyword>
<dbReference type="RefSeq" id="XP_040772776.1">
    <property type="nucleotide sequence ID" value="XM_040916073.1"/>
</dbReference>
<evidence type="ECO:0000313" key="2">
    <source>
        <dbReference type="EMBL" id="KAF3761797.1"/>
    </source>
</evidence>
<sequence length="501" mass="55651">GGYSPPAWRRLGNGDRSSGFWRMGDDLLGYGGLPPSGSGYRGRDLLSPGYDRADDGFYGCGDEVKLDDDDDDDDDDEDTLAAAIRTRLPTGSMSPVRERSLEPGYYYNRLRSRSASRGFGAQQRATTPVEAVIINPVRNIYRKATKSWTSLLLSVFVAFMSLAAARVLFEPLDEKPVPDLITVANLAAGFEPLIYYSENNFAQVTDLRDNGIAVWDLGETVRWSNLPSAPLISKALNELSESFTALPIELIKFFAQVDGDIDGILMAMHLARRELSRVSSTPPAPLAFAYDNLHSRLASAGILETPTGHPTRLGAIVISIFGMSGPQRTQRALQRAFDRLMDVVERAIDNELQQSLTPFSLFEAVDQQFLVLAETVVEEANAQDEMYADQLSSLWVRLLGTKISELMKYERNRLILQDVRGTTLRTRGMLVEHNHKLLALKASLETLRQRLVSPLARSVNSTTLSMDEQIRGLEDVRLHLEGMRSRQKTRMMEMLVGTGSG</sequence>